<feature type="region of interest" description="Disordered" evidence="14">
    <location>
        <begin position="414"/>
        <end position="510"/>
    </location>
</feature>
<feature type="compositionally biased region" description="Basic residues" evidence="14">
    <location>
        <begin position="892"/>
        <end position="901"/>
    </location>
</feature>
<feature type="region of interest" description="Disordered" evidence="14">
    <location>
        <begin position="18"/>
        <end position="65"/>
    </location>
</feature>
<dbReference type="PANTHER" id="PTHR24346">
    <property type="entry name" value="MAP/MICROTUBULE AFFINITY-REGULATING KINASE"/>
    <property type="match status" value="1"/>
</dbReference>
<feature type="compositionally biased region" description="Polar residues" evidence="14">
    <location>
        <begin position="460"/>
        <end position="477"/>
    </location>
</feature>
<feature type="compositionally biased region" description="Low complexity" evidence="14">
    <location>
        <begin position="645"/>
        <end position="659"/>
    </location>
</feature>
<name>A0A9W6YUI8_AMBMO</name>
<evidence type="ECO:0000256" key="12">
    <source>
        <dbReference type="ARBA" id="ARBA00048679"/>
    </source>
</evidence>
<evidence type="ECO:0000256" key="4">
    <source>
        <dbReference type="ARBA" id="ARBA00022527"/>
    </source>
</evidence>
<proteinExistence type="inferred from homology"/>
<dbReference type="SMART" id="SM00220">
    <property type="entry name" value="S_TKc"/>
    <property type="match status" value="1"/>
</dbReference>
<reference evidence="16" key="1">
    <citation type="submission" date="2023-04" db="EMBL/GenBank/DDBJ databases">
        <title>Ambrosiozyma monospora NBRC 1965.</title>
        <authorList>
            <person name="Ichikawa N."/>
            <person name="Sato H."/>
            <person name="Tonouchi N."/>
        </authorList>
    </citation>
    <scope>NUCLEOTIDE SEQUENCE</scope>
    <source>
        <strain evidence="16">NBRC 1965</strain>
    </source>
</reference>
<dbReference type="GO" id="GO:0005935">
    <property type="term" value="C:cellular bud neck"/>
    <property type="evidence" value="ECO:0007669"/>
    <property type="project" value="UniProtKB-SubCell"/>
</dbReference>
<keyword evidence="4" id="KW-0723">Serine/threonine-protein kinase</keyword>
<keyword evidence="9 13" id="KW-0067">ATP-binding</keyword>
<comment type="catalytic activity">
    <reaction evidence="11">
        <text>L-threonyl-[protein] + ATP = O-phospho-L-threonyl-[protein] + ADP + H(+)</text>
        <dbReference type="Rhea" id="RHEA:46608"/>
        <dbReference type="Rhea" id="RHEA-COMP:11060"/>
        <dbReference type="Rhea" id="RHEA-COMP:11605"/>
        <dbReference type="ChEBI" id="CHEBI:15378"/>
        <dbReference type="ChEBI" id="CHEBI:30013"/>
        <dbReference type="ChEBI" id="CHEBI:30616"/>
        <dbReference type="ChEBI" id="CHEBI:61977"/>
        <dbReference type="ChEBI" id="CHEBI:456216"/>
        <dbReference type="EC" id="2.7.11.1"/>
    </reaction>
</comment>
<dbReference type="InterPro" id="IPR008271">
    <property type="entry name" value="Ser/Thr_kinase_AS"/>
</dbReference>
<dbReference type="GO" id="GO:0030447">
    <property type="term" value="P:filamentous growth"/>
    <property type="evidence" value="ECO:0007669"/>
    <property type="project" value="UniProtKB-ARBA"/>
</dbReference>
<feature type="compositionally biased region" description="Polar residues" evidence="14">
    <location>
        <begin position="20"/>
        <end position="29"/>
    </location>
</feature>
<evidence type="ECO:0000256" key="8">
    <source>
        <dbReference type="ARBA" id="ARBA00022777"/>
    </source>
</evidence>
<keyword evidence="6" id="KW-0808">Transferase</keyword>
<evidence type="ECO:0000256" key="11">
    <source>
        <dbReference type="ARBA" id="ARBA00047899"/>
    </source>
</evidence>
<feature type="region of interest" description="Disordered" evidence="14">
    <location>
        <begin position="771"/>
        <end position="822"/>
    </location>
</feature>
<evidence type="ECO:0000256" key="2">
    <source>
        <dbReference type="ARBA" id="ARBA00010791"/>
    </source>
</evidence>
<dbReference type="GO" id="GO:0005940">
    <property type="term" value="C:septin ring"/>
    <property type="evidence" value="ECO:0007669"/>
    <property type="project" value="UniProtKB-ARBA"/>
</dbReference>
<dbReference type="GO" id="GO:0035556">
    <property type="term" value="P:intracellular signal transduction"/>
    <property type="evidence" value="ECO:0007669"/>
    <property type="project" value="TreeGrafter"/>
</dbReference>
<feature type="region of interest" description="Disordered" evidence="14">
    <location>
        <begin position="533"/>
        <end position="665"/>
    </location>
</feature>
<dbReference type="OrthoDB" id="504170at2759"/>
<feature type="compositionally biased region" description="Polar residues" evidence="14">
    <location>
        <begin position="635"/>
        <end position="644"/>
    </location>
</feature>
<feature type="compositionally biased region" description="Low complexity" evidence="14">
    <location>
        <begin position="550"/>
        <end position="594"/>
    </location>
</feature>
<evidence type="ECO:0000313" key="17">
    <source>
        <dbReference type="Proteomes" id="UP001165063"/>
    </source>
</evidence>
<dbReference type="InterPro" id="IPR017441">
    <property type="entry name" value="Protein_kinase_ATP_BS"/>
</dbReference>
<dbReference type="Proteomes" id="UP001165063">
    <property type="component" value="Unassembled WGS sequence"/>
</dbReference>
<comment type="catalytic activity">
    <reaction evidence="12">
        <text>L-seryl-[protein] + ATP = O-phospho-L-seryl-[protein] + ADP + H(+)</text>
        <dbReference type="Rhea" id="RHEA:17989"/>
        <dbReference type="Rhea" id="RHEA-COMP:9863"/>
        <dbReference type="Rhea" id="RHEA-COMP:11604"/>
        <dbReference type="ChEBI" id="CHEBI:15378"/>
        <dbReference type="ChEBI" id="CHEBI:29999"/>
        <dbReference type="ChEBI" id="CHEBI:30616"/>
        <dbReference type="ChEBI" id="CHEBI:83421"/>
        <dbReference type="ChEBI" id="CHEBI:456216"/>
        <dbReference type="EC" id="2.7.11.1"/>
    </reaction>
</comment>
<evidence type="ECO:0000256" key="3">
    <source>
        <dbReference type="ARBA" id="ARBA00012513"/>
    </source>
</evidence>
<dbReference type="Pfam" id="PF00069">
    <property type="entry name" value="Pkinase"/>
    <property type="match status" value="1"/>
</dbReference>
<keyword evidence="10" id="KW-0175">Coiled coil</keyword>
<dbReference type="AlphaFoldDB" id="A0A9W6YUI8"/>
<evidence type="ECO:0000256" key="14">
    <source>
        <dbReference type="SAM" id="MobiDB-lite"/>
    </source>
</evidence>
<dbReference type="GO" id="GO:0004674">
    <property type="term" value="F:protein serine/threonine kinase activity"/>
    <property type="evidence" value="ECO:0007669"/>
    <property type="project" value="UniProtKB-KW"/>
</dbReference>
<dbReference type="FunFam" id="1.10.510.10:FF:000394">
    <property type="entry name" value="Serine/threonine-protein kinase HSL1"/>
    <property type="match status" value="1"/>
</dbReference>
<evidence type="ECO:0000256" key="5">
    <source>
        <dbReference type="ARBA" id="ARBA00022553"/>
    </source>
</evidence>
<keyword evidence="17" id="KW-1185">Reference proteome</keyword>
<dbReference type="SUPFAM" id="SSF56112">
    <property type="entry name" value="Protein kinase-like (PK-like)"/>
    <property type="match status" value="1"/>
</dbReference>
<feature type="compositionally biased region" description="Low complexity" evidence="14">
    <location>
        <begin position="30"/>
        <end position="51"/>
    </location>
</feature>
<feature type="domain" description="Protein kinase" evidence="15">
    <location>
        <begin position="67"/>
        <end position="332"/>
    </location>
</feature>
<keyword evidence="5" id="KW-0597">Phosphoprotein</keyword>
<organism evidence="16 17">
    <name type="scientific">Ambrosiozyma monospora</name>
    <name type="common">Yeast</name>
    <name type="synonym">Endomycopsis monosporus</name>
    <dbReference type="NCBI Taxonomy" id="43982"/>
    <lineage>
        <taxon>Eukaryota</taxon>
        <taxon>Fungi</taxon>
        <taxon>Dikarya</taxon>
        <taxon>Ascomycota</taxon>
        <taxon>Saccharomycotina</taxon>
        <taxon>Pichiomycetes</taxon>
        <taxon>Pichiales</taxon>
        <taxon>Pichiaceae</taxon>
        <taxon>Ambrosiozyma</taxon>
    </lineage>
</organism>
<dbReference type="PANTHER" id="PTHR24346:SF110">
    <property type="entry name" value="NON-SPECIFIC SERINE_THREONINE PROTEIN KINASE"/>
    <property type="match status" value="1"/>
</dbReference>
<comment type="caution">
    <text evidence="16">The sequence shown here is derived from an EMBL/GenBank/DDBJ whole genome shotgun (WGS) entry which is preliminary data.</text>
</comment>
<evidence type="ECO:0000256" key="1">
    <source>
        <dbReference type="ARBA" id="ARBA00004266"/>
    </source>
</evidence>
<evidence type="ECO:0000256" key="7">
    <source>
        <dbReference type="ARBA" id="ARBA00022741"/>
    </source>
</evidence>
<feature type="compositionally biased region" description="Low complexity" evidence="14">
    <location>
        <begin position="420"/>
        <end position="440"/>
    </location>
</feature>
<comment type="subcellular location">
    <subcellularLocation>
        <location evidence="1">Bud neck</location>
    </subcellularLocation>
</comment>
<dbReference type="EMBL" id="BSXU01000468">
    <property type="protein sequence ID" value="GMG20789.1"/>
    <property type="molecule type" value="Genomic_DNA"/>
</dbReference>
<feature type="region of interest" description="Disordered" evidence="14">
    <location>
        <begin position="838"/>
        <end position="906"/>
    </location>
</feature>
<dbReference type="PROSITE" id="PS50011">
    <property type="entry name" value="PROTEIN_KINASE_DOM"/>
    <property type="match status" value="1"/>
</dbReference>
<evidence type="ECO:0000313" key="16">
    <source>
        <dbReference type="EMBL" id="GMG20789.1"/>
    </source>
</evidence>
<evidence type="ECO:0000256" key="6">
    <source>
        <dbReference type="ARBA" id="ARBA00022679"/>
    </source>
</evidence>
<dbReference type="Gene3D" id="1.10.510.10">
    <property type="entry name" value="Transferase(Phosphotransferase) domain 1"/>
    <property type="match status" value="1"/>
</dbReference>
<evidence type="ECO:0000256" key="10">
    <source>
        <dbReference type="ARBA" id="ARBA00023054"/>
    </source>
</evidence>
<feature type="compositionally biased region" description="Basic and acidic residues" evidence="14">
    <location>
        <begin position="861"/>
        <end position="875"/>
    </location>
</feature>
<evidence type="ECO:0000256" key="9">
    <source>
        <dbReference type="ARBA" id="ARBA00022840"/>
    </source>
</evidence>
<feature type="compositionally biased region" description="Low complexity" evidence="14">
    <location>
        <begin position="795"/>
        <end position="806"/>
    </location>
</feature>
<accession>A0A9W6YUI8</accession>
<dbReference type="InterPro" id="IPR011009">
    <property type="entry name" value="Kinase-like_dom_sf"/>
</dbReference>
<dbReference type="EC" id="2.7.11.1" evidence="3"/>
<evidence type="ECO:0000256" key="13">
    <source>
        <dbReference type="PROSITE-ProRule" id="PRU10141"/>
    </source>
</evidence>
<evidence type="ECO:0000259" key="15">
    <source>
        <dbReference type="PROSITE" id="PS50011"/>
    </source>
</evidence>
<keyword evidence="7 13" id="KW-0547">Nucleotide-binding</keyword>
<dbReference type="CDD" id="cd14081">
    <property type="entry name" value="STKc_BRSK1_2"/>
    <property type="match status" value="1"/>
</dbReference>
<gene>
    <name evidence="16" type="ORF">Amon01_000149700</name>
</gene>
<dbReference type="GO" id="GO:0060258">
    <property type="term" value="P:negative regulation of filamentous growth"/>
    <property type="evidence" value="ECO:0007669"/>
    <property type="project" value="UniProtKB-ARBA"/>
</dbReference>
<dbReference type="GO" id="GO:0005524">
    <property type="term" value="F:ATP binding"/>
    <property type="evidence" value="ECO:0007669"/>
    <property type="project" value="UniProtKB-UniRule"/>
</dbReference>
<dbReference type="PROSITE" id="PS00107">
    <property type="entry name" value="PROTEIN_KINASE_ATP"/>
    <property type="match status" value="1"/>
</dbReference>
<protein>
    <recommendedName>
        <fullName evidence="3">non-specific serine/threonine protein kinase</fullName>
        <ecNumber evidence="3">2.7.11.1</ecNumber>
    </recommendedName>
</protein>
<dbReference type="InterPro" id="IPR000719">
    <property type="entry name" value="Prot_kinase_dom"/>
</dbReference>
<dbReference type="PROSITE" id="PS00108">
    <property type="entry name" value="PROTEIN_KINASE_ST"/>
    <property type="match status" value="1"/>
</dbReference>
<feature type="binding site" evidence="13">
    <location>
        <position position="96"/>
    </location>
    <ligand>
        <name>ATP</name>
        <dbReference type="ChEBI" id="CHEBI:30616"/>
    </ligand>
</feature>
<keyword evidence="8" id="KW-0418">Kinase</keyword>
<sequence>MYHPEQQAIVLSSAADDTDNSALGIQPQANNSNSNTQSNHNYSSNSNNNSSGATQRASKNPVKIGPWRLGKTLGKGSTGRVLLAANVNTGKKAAVKVVSKSILNAELGSDNDERDRDSAGLSYGIEREIIIMKLLNHKNVLRLYDVWETDNALYLVLEYVEGGELFDLLVESGPLPESTAVEFFKQIVLGASYCHNLGICHRDLKPENLLLDERYNIKIADFGMAALESNDRLLETSCGSPHYAAPEIVSGLQYHGFESDVWSCGVILFALLTGRLPFDDDNIRELLLKVQKGEYEIVEDLSAEAQDLISKMLTVDPTKRIKTKDIFNHPLIQKYPFSATELQDYNDLPSPTCATNPVSSRENIDKQILENLVILWHGRDAESIIHSLLSPEANSEKTFYSLLLRYRHDHTAAKSKESIIRSQSVVSQVSKSTSSGSISSSKRKRSSQTFSASSSRKRVSFQSLNRHASGSKGNRMSLQDAPALPPPGDSAADQYNSHAEAPQHNSSSVPVVSPIIPVTAQAEAVTVQAPARPPVPVQSYQPPQPRLAKPTPSQHSYQQQPQPQQQQQHSQPQQQHQSQTQQSQQPKPKSQHYQPPLPQPREHPLGQPLHQAVQHGYQSDSEDDESAGPQKAHNLLQSDALTNKRSSIPNSRSRSSRNSMLFSEGMKSNRSSLILAEGVHKRGSVHLSPAKKRKMRNSVTTKVLSTYATLAALEDSQSKMEKKVRRTSADFATLCNLMFSDEKTKDAKALPNSETMASMAAIIFGDEKRASLTSQKKKKANTKRSSLISAKKRQSSLGSILAAASSAEKKSNKRASSNPIDRISKILNANDLEAIKRRSVSAKSGSQSRPPSVVPPPKPASKLDPRYPVYDEYKRKSLGSANLLDSVGESGKKKRSRRRRRTTGEAEIFDNETVYDYSSDDDYDDICDESGNTLSRDFLKGLKQAHMYDSQEGIHAPKRDSVDTAEILRSAGRRVESNGTVIRKGEGRSKNEKRHSVLSLYSTKASSTCLSAYLNDLETEKKSNDVVDMDVSFDQNEKF</sequence>
<dbReference type="GO" id="GO:0001558">
    <property type="term" value="P:regulation of cell growth"/>
    <property type="evidence" value="ECO:0007669"/>
    <property type="project" value="UniProtKB-ARBA"/>
</dbReference>
<comment type="similarity">
    <text evidence="2">Belongs to the protein kinase superfamily. CAMK Ser/Thr protein kinase family. NIM1 subfamily.</text>
</comment>